<evidence type="ECO:0000313" key="8">
    <source>
        <dbReference type="Proteomes" id="UP000298663"/>
    </source>
</evidence>
<feature type="domain" description="G-protein coupled receptors family 1 profile" evidence="6">
    <location>
        <begin position="30"/>
        <end position="126"/>
    </location>
</feature>
<feature type="transmembrane region" description="Helical" evidence="5">
    <location>
        <begin position="22"/>
        <end position="44"/>
    </location>
</feature>
<comment type="caution">
    <text evidence="7">The sequence shown here is derived from an EMBL/GenBank/DDBJ whole genome shotgun (WGS) entry which is preliminary data.</text>
</comment>
<dbReference type="GO" id="GO:0016020">
    <property type="term" value="C:membrane"/>
    <property type="evidence" value="ECO:0007669"/>
    <property type="project" value="UniProtKB-SubCell"/>
</dbReference>
<dbReference type="Gene3D" id="1.20.1070.10">
    <property type="entry name" value="Rhodopsin 7-helix transmembrane proteins"/>
    <property type="match status" value="1"/>
</dbReference>
<evidence type="ECO:0000256" key="3">
    <source>
        <dbReference type="ARBA" id="ARBA00022989"/>
    </source>
</evidence>
<evidence type="ECO:0000256" key="5">
    <source>
        <dbReference type="SAM" id="Phobius"/>
    </source>
</evidence>
<evidence type="ECO:0000256" key="4">
    <source>
        <dbReference type="ARBA" id="ARBA00023136"/>
    </source>
</evidence>
<comment type="subcellular location">
    <subcellularLocation>
        <location evidence="1">Membrane</location>
    </subcellularLocation>
</comment>
<organism evidence="7 8">
    <name type="scientific">Steinernema carpocapsae</name>
    <name type="common">Entomopathogenic nematode</name>
    <dbReference type="NCBI Taxonomy" id="34508"/>
    <lineage>
        <taxon>Eukaryota</taxon>
        <taxon>Metazoa</taxon>
        <taxon>Ecdysozoa</taxon>
        <taxon>Nematoda</taxon>
        <taxon>Chromadorea</taxon>
        <taxon>Rhabditida</taxon>
        <taxon>Tylenchina</taxon>
        <taxon>Panagrolaimomorpha</taxon>
        <taxon>Strongyloidoidea</taxon>
        <taxon>Steinernematidae</taxon>
        <taxon>Steinernema</taxon>
    </lineage>
</organism>
<dbReference type="Pfam" id="PF10320">
    <property type="entry name" value="7TM_GPCR_Srsx"/>
    <property type="match status" value="1"/>
</dbReference>
<dbReference type="AlphaFoldDB" id="A0A4V6A6L3"/>
<reference evidence="7 8" key="2">
    <citation type="journal article" date="2019" name="G3 (Bethesda)">
        <title>Hybrid Assembly of the Genome of the Entomopathogenic Nematode Steinernema carpocapsae Identifies the X-Chromosome.</title>
        <authorList>
            <person name="Serra L."/>
            <person name="Macchietto M."/>
            <person name="Macias-Munoz A."/>
            <person name="McGill C.J."/>
            <person name="Rodriguez I.M."/>
            <person name="Rodriguez B."/>
            <person name="Murad R."/>
            <person name="Mortazavi A."/>
        </authorList>
    </citation>
    <scope>NUCLEOTIDE SEQUENCE [LARGE SCALE GENOMIC DNA]</scope>
    <source>
        <strain evidence="7 8">ALL</strain>
    </source>
</reference>
<protein>
    <recommendedName>
        <fullName evidence="6">G-protein coupled receptors family 1 profile domain-containing protein</fullName>
    </recommendedName>
</protein>
<gene>
    <name evidence="7" type="ORF">L596_009484</name>
</gene>
<name>A0A4V6A6L3_STECR</name>
<keyword evidence="4 5" id="KW-0472">Membrane</keyword>
<evidence type="ECO:0000313" key="7">
    <source>
        <dbReference type="EMBL" id="TKR95295.1"/>
    </source>
</evidence>
<keyword evidence="2 5" id="KW-0812">Transmembrane</keyword>
<dbReference type="EMBL" id="AZBU02000002">
    <property type="protein sequence ID" value="TKR95295.1"/>
    <property type="molecule type" value="Genomic_DNA"/>
</dbReference>
<reference evidence="7 8" key="1">
    <citation type="journal article" date="2015" name="Genome Biol.">
        <title>Comparative genomics of Steinernema reveals deeply conserved gene regulatory networks.</title>
        <authorList>
            <person name="Dillman A.R."/>
            <person name="Macchietto M."/>
            <person name="Porter C.F."/>
            <person name="Rogers A."/>
            <person name="Williams B."/>
            <person name="Antoshechkin I."/>
            <person name="Lee M.M."/>
            <person name="Goodwin Z."/>
            <person name="Lu X."/>
            <person name="Lewis E.E."/>
            <person name="Goodrich-Blair H."/>
            <person name="Stock S.P."/>
            <person name="Adams B.J."/>
            <person name="Sternberg P.W."/>
            <person name="Mortazavi A."/>
        </authorList>
    </citation>
    <scope>NUCLEOTIDE SEQUENCE [LARGE SCALE GENOMIC DNA]</scope>
    <source>
        <strain evidence="7 8">ALL</strain>
    </source>
</reference>
<accession>A0A4V6A6L3</accession>
<keyword evidence="8" id="KW-1185">Reference proteome</keyword>
<sequence>MCAERSARMYFSSDIYDIVTTVFWILSITLNISILLPTIFVRVFRRDRFKNLLAQLMLGDIITASGILFRACYLRSASNTTLLECTFGDFPSIAGYHFSQWAVFWIALDRLVAVSYPLRYKSVMVG</sequence>
<dbReference type="SUPFAM" id="SSF81321">
    <property type="entry name" value="Family A G protein-coupled receptor-like"/>
    <property type="match status" value="1"/>
</dbReference>
<evidence type="ECO:0000256" key="2">
    <source>
        <dbReference type="ARBA" id="ARBA00022692"/>
    </source>
</evidence>
<dbReference type="PROSITE" id="PS50262">
    <property type="entry name" value="G_PROTEIN_RECEP_F1_2"/>
    <property type="match status" value="1"/>
</dbReference>
<evidence type="ECO:0000259" key="6">
    <source>
        <dbReference type="PROSITE" id="PS50262"/>
    </source>
</evidence>
<dbReference type="InterPro" id="IPR019424">
    <property type="entry name" value="7TM_GPCR_Srsx"/>
</dbReference>
<dbReference type="Proteomes" id="UP000298663">
    <property type="component" value="Unassembled WGS sequence"/>
</dbReference>
<feature type="transmembrane region" description="Helical" evidence="5">
    <location>
        <begin position="56"/>
        <end position="78"/>
    </location>
</feature>
<dbReference type="InterPro" id="IPR017452">
    <property type="entry name" value="GPCR_Rhodpsn_7TM"/>
</dbReference>
<evidence type="ECO:0000256" key="1">
    <source>
        <dbReference type="ARBA" id="ARBA00004370"/>
    </source>
</evidence>
<proteinExistence type="predicted"/>
<keyword evidence="3 5" id="KW-1133">Transmembrane helix</keyword>